<keyword evidence="2" id="KW-0378">Hydrolase</keyword>
<evidence type="ECO:0000259" key="1">
    <source>
        <dbReference type="Pfam" id="PF00326"/>
    </source>
</evidence>
<feature type="domain" description="Peptidase S9 prolyl oligopeptidase catalytic" evidence="1">
    <location>
        <begin position="433"/>
        <end position="635"/>
    </location>
</feature>
<reference evidence="2 3" key="1">
    <citation type="submission" date="2018-08" db="EMBL/GenBank/DDBJ databases">
        <title>Microbacterium lemovicicum sp. nov., a bacterium isolated from a natural uranium-rich soil.</title>
        <authorList>
            <person name="ORTET P."/>
        </authorList>
    </citation>
    <scope>NUCLEOTIDE SEQUENCE [LARGE SCALE GENOMIC DNA]</scope>
    <source>
        <strain evidence="2 3">Viu22</strain>
    </source>
</reference>
<dbReference type="Proteomes" id="UP000276888">
    <property type="component" value="Chromosome"/>
</dbReference>
<dbReference type="AlphaFoldDB" id="A0A3Q9IXF4"/>
<keyword evidence="2" id="KW-0645">Protease</keyword>
<dbReference type="InterPro" id="IPR001375">
    <property type="entry name" value="Peptidase_S9_cat"/>
</dbReference>
<sequence>MTQTLPYGSWPSPLSARDVAAGSHPVDAGRYVGDDIWWLERLPAENGRSAVRRLTAEAAARGGEPETVLSAPWDVRSRVHEYGGGAWTTDATGSLFFVHGGDQRVWRGGVGLEPVALTPEDPRARYADLVLAAGRLLAVREVHAGEPVPQRDIVAIPLDGSGSADPASLISVVAGSDFLAAPQVSPDGRRLAWIAWDHPDMPWDASELRVGDLDADGTVGSWRTLAGGAGVSVLQPEWVSDREILHSSDRTGRWNLDRTDLDGRSVAVAPADADTGGPLWNLGARWFAPLADGRVLAVRTDGADVLAVLDGDDVRGLPADASSRLLLGGVHGTRVLFSGSGSSTLGGLWEVDLDDAAPAPRLVRGTVDEAPDAAWLPVAQELTFDGDHGPVHAFAYPPTNPDVAAPDGELPPYLLLAHGGPTAHASGGAAMDVAFFTSRGIGVLDVNYGGSTGYGRAYRERLRGQWGVIDRDDMIAAAAGIAEAGVADADRLAIRGGSAGGWTVLCALTAGDVFAAGISRYGVADLRALAADTHDFEARYLDGLVGPYPEAEALYVERSPLTHLDRFTTPMLIEQGTEDPVVPPAQSEAVRDALAERGIAHAYLAFEGESHGFRRAETIVASLEAELSFLGQVVGFTPADVPVLPLEGELPAR</sequence>
<evidence type="ECO:0000313" key="2">
    <source>
        <dbReference type="EMBL" id="AZS36477.1"/>
    </source>
</evidence>
<dbReference type="KEGG" id="mlv:CVS47_01078"/>
<dbReference type="OrthoDB" id="128799at2"/>
<name>A0A3Q9IXF4_9MICO</name>
<dbReference type="PANTHER" id="PTHR43056:SF5">
    <property type="entry name" value="PEPTIDASE S9 PROLYL OLIGOPEPTIDASE CATALYTIC DOMAIN-CONTAINING PROTEIN"/>
    <property type="match status" value="1"/>
</dbReference>
<dbReference type="EC" id="3.4.14.-" evidence="2"/>
<dbReference type="RefSeq" id="WP_127095168.1">
    <property type="nucleotide sequence ID" value="NZ_CP031423.1"/>
</dbReference>
<dbReference type="EMBL" id="CP031423">
    <property type="protein sequence ID" value="AZS36477.1"/>
    <property type="molecule type" value="Genomic_DNA"/>
</dbReference>
<dbReference type="Pfam" id="PF00326">
    <property type="entry name" value="Peptidase_S9"/>
    <property type="match status" value="1"/>
</dbReference>
<dbReference type="GO" id="GO:0008236">
    <property type="term" value="F:serine-type peptidase activity"/>
    <property type="evidence" value="ECO:0007669"/>
    <property type="project" value="InterPro"/>
</dbReference>
<dbReference type="InterPro" id="IPR029058">
    <property type="entry name" value="AB_hydrolase_fold"/>
</dbReference>
<dbReference type="SUPFAM" id="SSF53474">
    <property type="entry name" value="alpha/beta-Hydrolases"/>
    <property type="match status" value="1"/>
</dbReference>
<dbReference type="Gene3D" id="2.120.10.30">
    <property type="entry name" value="TolB, C-terminal domain"/>
    <property type="match status" value="1"/>
</dbReference>
<dbReference type="GO" id="GO:0004177">
    <property type="term" value="F:aminopeptidase activity"/>
    <property type="evidence" value="ECO:0007669"/>
    <property type="project" value="UniProtKB-KW"/>
</dbReference>
<dbReference type="InterPro" id="IPR050585">
    <property type="entry name" value="Xaa-Pro_dipeptidyl-ppase/CocE"/>
</dbReference>
<proteinExistence type="predicted"/>
<dbReference type="GO" id="GO:0006508">
    <property type="term" value="P:proteolysis"/>
    <property type="evidence" value="ECO:0007669"/>
    <property type="project" value="InterPro"/>
</dbReference>
<organism evidence="2 3">
    <name type="scientific">Microbacterium lemovicicum</name>
    <dbReference type="NCBI Taxonomy" id="1072463"/>
    <lineage>
        <taxon>Bacteria</taxon>
        <taxon>Bacillati</taxon>
        <taxon>Actinomycetota</taxon>
        <taxon>Actinomycetes</taxon>
        <taxon>Micrococcales</taxon>
        <taxon>Microbacteriaceae</taxon>
        <taxon>Microbacterium</taxon>
    </lineage>
</organism>
<keyword evidence="2" id="KW-0031">Aminopeptidase</keyword>
<dbReference type="PANTHER" id="PTHR43056">
    <property type="entry name" value="PEPTIDASE S9 PROLYL OLIGOPEPTIDASE"/>
    <property type="match status" value="1"/>
</dbReference>
<evidence type="ECO:0000313" key="3">
    <source>
        <dbReference type="Proteomes" id="UP000276888"/>
    </source>
</evidence>
<dbReference type="SUPFAM" id="SSF69304">
    <property type="entry name" value="Tricorn protease N-terminal domain"/>
    <property type="match status" value="1"/>
</dbReference>
<protein>
    <submittedName>
        <fullName evidence="2">Dipeptidyl aminopeptidase BIII</fullName>
        <ecNumber evidence="2">3.4.14.-</ecNumber>
    </submittedName>
</protein>
<dbReference type="Gene3D" id="3.40.50.1820">
    <property type="entry name" value="alpha/beta hydrolase"/>
    <property type="match status" value="1"/>
</dbReference>
<keyword evidence="3" id="KW-1185">Reference proteome</keyword>
<gene>
    <name evidence="2" type="primary">dapb3</name>
    <name evidence="2" type="ORF">CVS47_01078</name>
</gene>
<accession>A0A3Q9IXF4</accession>
<dbReference type="InterPro" id="IPR011042">
    <property type="entry name" value="6-blade_b-propeller_TolB-like"/>
</dbReference>